<organism evidence="1 2">
    <name type="scientific">Ktedonobacter racemifer DSM 44963</name>
    <dbReference type="NCBI Taxonomy" id="485913"/>
    <lineage>
        <taxon>Bacteria</taxon>
        <taxon>Bacillati</taxon>
        <taxon>Chloroflexota</taxon>
        <taxon>Ktedonobacteria</taxon>
        <taxon>Ktedonobacterales</taxon>
        <taxon>Ktedonobacteraceae</taxon>
        <taxon>Ktedonobacter</taxon>
    </lineage>
</organism>
<dbReference type="InParanoid" id="D6U7H5"/>
<gene>
    <name evidence="1" type="ORF">Krac_0349</name>
</gene>
<dbReference type="InterPro" id="IPR018727">
    <property type="entry name" value="DUF2267"/>
</dbReference>
<evidence type="ECO:0008006" key="3">
    <source>
        <dbReference type="Google" id="ProtNLM"/>
    </source>
</evidence>
<reference evidence="1 2" key="1">
    <citation type="journal article" date="2011" name="Stand. Genomic Sci.">
        <title>Non-contiguous finished genome sequence and contextual data of the filamentous soil bacterium Ktedonobacter racemifer type strain (SOSP1-21).</title>
        <authorList>
            <person name="Chang Y.J."/>
            <person name="Land M."/>
            <person name="Hauser L."/>
            <person name="Chertkov O."/>
            <person name="Del Rio T.G."/>
            <person name="Nolan M."/>
            <person name="Copeland A."/>
            <person name="Tice H."/>
            <person name="Cheng J.F."/>
            <person name="Lucas S."/>
            <person name="Han C."/>
            <person name="Goodwin L."/>
            <person name="Pitluck S."/>
            <person name="Ivanova N."/>
            <person name="Ovchinikova G."/>
            <person name="Pati A."/>
            <person name="Chen A."/>
            <person name="Palaniappan K."/>
            <person name="Mavromatis K."/>
            <person name="Liolios K."/>
            <person name="Brettin T."/>
            <person name="Fiebig A."/>
            <person name="Rohde M."/>
            <person name="Abt B."/>
            <person name="Goker M."/>
            <person name="Detter J.C."/>
            <person name="Woyke T."/>
            <person name="Bristow J."/>
            <person name="Eisen J.A."/>
            <person name="Markowitz V."/>
            <person name="Hugenholtz P."/>
            <person name="Kyrpides N.C."/>
            <person name="Klenk H.P."/>
            <person name="Lapidus A."/>
        </authorList>
    </citation>
    <scope>NUCLEOTIDE SEQUENCE [LARGE SCALE GENOMIC DNA]</scope>
    <source>
        <strain evidence="2">DSM 44963</strain>
    </source>
</reference>
<comment type="caution">
    <text evidence="1">The sequence shown here is derived from an EMBL/GenBank/DDBJ whole genome shotgun (WGS) entry which is preliminary data.</text>
</comment>
<accession>D6U7H5</accession>
<keyword evidence="2" id="KW-1185">Reference proteome</keyword>
<dbReference type="Pfam" id="PF10025">
    <property type="entry name" value="DUF2267"/>
    <property type="match status" value="1"/>
</dbReference>
<sequence length="190" mass="21737">MQRSVSPSALPLPFRRRRHKTFSHEGGQNTRAPLKSTEFITVDQAMKYDEFIDQVQKRAHLTSKGEAEIATLAALKTLAECLPRKERNDIASQIPRSLAVYLKQPSLGPVKQPPPSTKPITTLEEFFQRMSIREEVPPEIAREHAHAVLSVLADALSKGELEDIITQLPLEFYYEFFEGRIKILWKERKT</sequence>
<evidence type="ECO:0000313" key="1">
    <source>
        <dbReference type="EMBL" id="EFH79836.1"/>
    </source>
</evidence>
<proteinExistence type="predicted"/>
<dbReference type="eggNOG" id="COG5502">
    <property type="taxonomic scope" value="Bacteria"/>
</dbReference>
<dbReference type="Gene3D" id="1.10.490.110">
    <property type="entry name" value="Uncharacterized conserved protein DUF2267"/>
    <property type="match status" value="1"/>
</dbReference>
<name>D6U7H5_KTERA</name>
<dbReference type="STRING" id="485913.Krac_0349"/>
<dbReference type="InterPro" id="IPR038282">
    <property type="entry name" value="DUF2267_sf"/>
</dbReference>
<dbReference type="EMBL" id="ADVG01000005">
    <property type="protein sequence ID" value="EFH79836.1"/>
    <property type="molecule type" value="Genomic_DNA"/>
</dbReference>
<dbReference type="Proteomes" id="UP000004508">
    <property type="component" value="Unassembled WGS sequence"/>
</dbReference>
<protein>
    <recommendedName>
        <fullName evidence="3">DUF2267 domain-containing protein</fullName>
    </recommendedName>
</protein>
<evidence type="ECO:0000313" key="2">
    <source>
        <dbReference type="Proteomes" id="UP000004508"/>
    </source>
</evidence>
<dbReference type="AlphaFoldDB" id="D6U7H5"/>